<evidence type="ECO:0000313" key="1">
    <source>
        <dbReference type="EMBL" id="MFC4359834.1"/>
    </source>
</evidence>
<reference evidence="1 2" key="1">
    <citation type="journal article" date="2019" name="Int. J. Syst. Evol. Microbiol.">
        <title>The Global Catalogue of Microorganisms (GCM) 10K type strain sequencing project: providing services to taxonomists for standard genome sequencing and annotation.</title>
        <authorList>
            <consortium name="The Broad Institute Genomics Platform"/>
            <consortium name="The Broad Institute Genome Sequencing Center for Infectious Disease"/>
            <person name="Wu L."/>
            <person name="Ma J."/>
        </authorList>
    </citation>
    <scope>NUCLEOTIDE SEQUENCE [LARGE SCALE GENOMIC DNA]</scope>
    <source>
        <strain evidence="1 2">CGMCC 1.12553</strain>
    </source>
</reference>
<protein>
    <submittedName>
        <fullName evidence="1">Uncharacterized protein</fullName>
    </submittedName>
</protein>
<proteinExistence type="predicted"/>
<dbReference type="InterPro" id="IPR055951">
    <property type="entry name" value="DUF7529"/>
</dbReference>
<dbReference type="AlphaFoldDB" id="A0ABD5PGJ3"/>
<keyword evidence="2" id="KW-1185">Reference proteome</keyword>
<organism evidence="1 2">
    <name type="scientific">Halobium salinum</name>
    <dbReference type="NCBI Taxonomy" id="1364940"/>
    <lineage>
        <taxon>Archaea</taxon>
        <taxon>Methanobacteriati</taxon>
        <taxon>Methanobacteriota</taxon>
        <taxon>Stenosarchaea group</taxon>
        <taxon>Halobacteria</taxon>
        <taxon>Halobacteriales</taxon>
        <taxon>Haloferacaceae</taxon>
        <taxon>Halobium</taxon>
    </lineage>
</organism>
<name>A0ABD5PGJ3_9EURY</name>
<dbReference type="RefSeq" id="WP_267621183.1">
    <property type="nucleotide sequence ID" value="NZ_JAODIW010000006.1"/>
</dbReference>
<comment type="caution">
    <text evidence="1">The sequence shown here is derived from an EMBL/GenBank/DDBJ whole genome shotgun (WGS) entry which is preliminary data.</text>
</comment>
<dbReference type="Pfam" id="PF24373">
    <property type="entry name" value="DUF7529"/>
    <property type="match status" value="1"/>
</dbReference>
<sequence length="181" mass="20110">MVDIGEDDPDYAERISASAEATRNAWGATLEEMEAMAEELADEGWETVTIAAGHTAPENPNSGEGDRFGLTHVVPDNKAEEFEALFEPGAFTRYEVYRNDADGREFVLTVLYDDDREAAIFVAGSYELRHAGGCVSAAKEAGKMYTHVQTLDGTHLGSFEHDDYEMFFPHADRISNWDVNY</sequence>
<dbReference type="EMBL" id="JBHSDS010000008">
    <property type="protein sequence ID" value="MFC4359834.1"/>
    <property type="molecule type" value="Genomic_DNA"/>
</dbReference>
<accession>A0ABD5PGJ3</accession>
<gene>
    <name evidence="1" type="ORF">ACFO0N_17960</name>
</gene>
<evidence type="ECO:0000313" key="2">
    <source>
        <dbReference type="Proteomes" id="UP001595921"/>
    </source>
</evidence>
<dbReference type="Proteomes" id="UP001595921">
    <property type="component" value="Unassembled WGS sequence"/>
</dbReference>